<dbReference type="AlphaFoldDB" id="A0A644XPP1"/>
<proteinExistence type="predicted"/>
<dbReference type="Gene3D" id="1.10.1870.10">
    <property type="entry name" value="Domain 3, Saccharopine reductase"/>
    <property type="match status" value="1"/>
</dbReference>
<dbReference type="GO" id="GO:0004753">
    <property type="term" value="F:saccharopine dehydrogenase activity"/>
    <property type="evidence" value="ECO:0007669"/>
    <property type="project" value="TreeGrafter"/>
</dbReference>
<dbReference type="EMBL" id="VSSQ01002545">
    <property type="protein sequence ID" value="MPM16064.1"/>
    <property type="molecule type" value="Genomic_DNA"/>
</dbReference>
<gene>
    <name evidence="4" type="ORF">SDC9_62438</name>
</gene>
<dbReference type="SUPFAM" id="SSF51735">
    <property type="entry name" value="NAD(P)-binding Rossmann-fold domains"/>
    <property type="match status" value="1"/>
</dbReference>
<feature type="domain" description="Saccharopine dehydrogenase-like C-terminal" evidence="3">
    <location>
        <begin position="126"/>
        <end position="432"/>
    </location>
</feature>
<dbReference type="PANTHER" id="PTHR11133">
    <property type="entry name" value="SACCHAROPINE DEHYDROGENASE"/>
    <property type="match status" value="1"/>
</dbReference>
<evidence type="ECO:0000256" key="1">
    <source>
        <dbReference type="ARBA" id="ARBA00023002"/>
    </source>
</evidence>
<comment type="caution">
    <text evidence="4">The sequence shown here is derived from an EMBL/GenBank/DDBJ whole genome shotgun (WGS) entry which is preliminary data.</text>
</comment>
<dbReference type="Gene3D" id="3.30.360.10">
    <property type="entry name" value="Dihydrodipicolinate Reductase, domain 2"/>
    <property type="match status" value="1"/>
</dbReference>
<dbReference type="SUPFAM" id="SSF55347">
    <property type="entry name" value="Glyceraldehyde-3-phosphate dehydrogenase-like, C-terminal domain"/>
    <property type="match status" value="1"/>
</dbReference>
<feature type="domain" description="Saccharopine dehydrogenase NADP binding" evidence="2">
    <location>
        <begin position="4"/>
        <end position="118"/>
    </location>
</feature>
<accession>A0A644XPP1</accession>
<sequence>MKNILILGAGLSASTLIRYLLQKGAENDWTVTVADVDIETAKRKTEGFSNGKAVSFDINDEAGLTALVKTSDVVVSMMPARFHPVVAQQCLNLSKHMFTASYVSPEMKSFNAEATAKNLIFFNECGVDPGIDHMSAMKVIDEIREKGGRIIGFESNCGGLVAPDFDNNPWNYKFTWNARNVILAGQAGARFFHNGKYKYIPYTRLYERIDKTSVLDFGDFEIYANRDSLSYKEVYGLEDVETIVRGTMRRPGYCAAWNCFVQLGVCDDSYELENPEKLTYRSFIESFLPENAGMSVEDNFCQYLKLDRNGEIFKKMEWLGLFTETPVDKGFRTPAQILQSIIEPKWQLEENDLDLLVMQHTFDYELNGKKFRRISSMGIIGTDTVHTAMSITVGMPLALAIELFLTGKITGKGVQIPVKPEYYNPILDGLKPFGVEFFEEEKEI</sequence>
<evidence type="ECO:0000313" key="4">
    <source>
        <dbReference type="EMBL" id="MPM16064.1"/>
    </source>
</evidence>
<dbReference type="InterPro" id="IPR051168">
    <property type="entry name" value="AASS"/>
</dbReference>
<dbReference type="GO" id="GO:0019878">
    <property type="term" value="P:lysine biosynthetic process via aminoadipic acid"/>
    <property type="evidence" value="ECO:0007669"/>
    <property type="project" value="TreeGrafter"/>
</dbReference>
<evidence type="ECO:0000259" key="2">
    <source>
        <dbReference type="Pfam" id="PF03435"/>
    </source>
</evidence>
<dbReference type="PANTHER" id="PTHR11133:SF22">
    <property type="entry name" value="ALPHA-AMINOADIPIC SEMIALDEHYDE SYNTHASE, MITOCHONDRIAL"/>
    <property type="match status" value="1"/>
</dbReference>
<dbReference type="Pfam" id="PF03435">
    <property type="entry name" value="Sacchrp_dh_NADP"/>
    <property type="match status" value="1"/>
</dbReference>
<organism evidence="4">
    <name type="scientific">bioreactor metagenome</name>
    <dbReference type="NCBI Taxonomy" id="1076179"/>
    <lineage>
        <taxon>unclassified sequences</taxon>
        <taxon>metagenomes</taxon>
        <taxon>ecological metagenomes</taxon>
    </lineage>
</organism>
<dbReference type="InterPro" id="IPR005097">
    <property type="entry name" value="Sacchrp_dh_NADP-bd"/>
</dbReference>
<reference evidence="4" key="1">
    <citation type="submission" date="2019-08" db="EMBL/GenBank/DDBJ databases">
        <authorList>
            <person name="Kucharzyk K."/>
            <person name="Murdoch R.W."/>
            <person name="Higgins S."/>
            <person name="Loffler F."/>
        </authorList>
    </citation>
    <scope>NUCLEOTIDE SEQUENCE</scope>
</reference>
<keyword evidence="1" id="KW-0560">Oxidoreductase</keyword>
<evidence type="ECO:0000259" key="3">
    <source>
        <dbReference type="Pfam" id="PF16653"/>
    </source>
</evidence>
<name>A0A644XPP1_9ZZZZ</name>
<dbReference type="InterPro" id="IPR036291">
    <property type="entry name" value="NAD(P)-bd_dom_sf"/>
</dbReference>
<dbReference type="Pfam" id="PF16653">
    <property type="entry name" value="Sacchrp_dh_C"/>
    <property type="match status" value="1"/>
</dbReference>
<dbReference type="InterPro" id="IPR032095">
    <property type="entry name" value="Sacchrp_dh-like_C"/>
</dbReference>
<protein>
    <recommendedName>
        <fullName evidence="5">Saccharopine dehydrogenase</fullName>
    </recommendedName>
</protein>
<dbReference type="Gene3D" id="3.40.50.720">
    <property type="entry name" value="NAD(P)-binding Rossmann-like Domain"/>
    <property type="match status" value="1"/>
</dbReference>
<dbReference type="GO" id="GO:0005737">
    <property type="term" value="C:cytoplasm"/>
    <property type="evidence" value="ECO:0007669"/>
    <property type="project" value="TreeGrafter"/>
</dbReference>
<evidence type="ECO:0008006" key="5">
    <source>
        <dbReference type="Google" id="ProtNLM"/>
    </source>
</evidence>